<evidence type="ECO:0000313" key="12">
    <source>
        <dbReference type="EMBL" id="CAJ2511472.1"/>
    </source>
</evidence>
<feature type="compositionally biased region" description="Basic and acidic residues" evidence="9">
    <location>
        <begin position="528"/>
        <end position="539"/>
    </location>
</feature>
<comment type="similarity">
    <text evidence="2">Belongs to the shugoshin family.</text>
</comment>
<protein>
    <submittedName>
        <fullName evidence="12">Uu.00g070970.m01.CDS01</fullName>
    </submittedName>
</protein>
<dbReference type="Proteomes" id="UP001295740">
    <property type="component" value="Unassembled WGS sequence"/>
</dbReference>
<keyword evidence="7" id="KW-0131">Cell cycle</keyword>
<dbReference type="EMBL" id="CAUWAG010000018">
    <property type="protein sequence ID" value="CAJ2511472.1"/>
    <property type="molecule type" value="Genomic_DNA"/>
</dbReference>
<feature type="region of interest" description="Disordered" evidence="9">
    <location>
        <begin position="628"/>
        <end position="750"/>
    </location>
</feature>
<sequence>MARLNEPMVSTDNLDTLRRKFLRQNRDIARVNSTQSLKIRALENECARMLSENLELRGQILRLDTELRESQAHRIADHALEIKEKMEAQLLEWGAMLAGLGNEPIPKNRSPRATKKARISTSLDRPSFPEWRRRDTMSSMKDLEAAAQQEGRLPPLWENKQYPRETLNREEILALCSEADENTDSPDLGPPPVSRFVDEDPVKCDLPTRPTKTAPAVPEPTPAEEPPFKEVSNISSPVAITKLEMFVKEEPAPKKAEKEEPAPKKAESDNAITKSTTKPQPPLIDQVAKANLKRKSREDDEKENAQVPNPLAQRPIHTKPKQEKATTKHRPAVRPVKEPSSHRKEAQDKTSISSQRKPLGAKSSNEVMNSPKKSTKPPVLDAVAKAKADLKRDERPRESSKPKQEVLPVEIVPPPSPAPVASIEIKNDSLSAESHLVMPESPAPSVPREDLIRDTPPPTDISSKGETSRGSRRARSAVSYAEPNLRDKMRRPTKQLFDAVSGEGKQIRRTSHSAKDEPASGPSSVARSEGRSESSRKDLPTASEATQALDVLASPLVQKATRAPPVDDLPAAVVTDRKRISIAVGQSDHSESSAGASVRPTSKGGNKRLEEIAAREAEVAKMFDDADIYEFTPSSPSHHGSTRDATSEETGGKKSKGARTSRARRQSSMAQEGLVGLGDHADRRVRNAGGRKRASMMPSKTAKLDAEDAQQQDGPAVEGDSLTSVSSADAPDASASARDRAATRRRSMML</sequence>
<feature type="compositionally biased region" description="Polar residues" evidence="9">
    <location>
        <begin position="592"/>
        <end position="604"/>
    </location>
</feature>
<evidence type="ECO:0000256" key="4">
    <source>
        <dbReference type="ARBA" id="ARBA00022618"/>
    </source>
</evidence>
<dbReference type="GO" id="GO:0000779">
    <property type="term" value="C:condensed chromosome, centromeric region"/>
    <property type="evidence" value="ECO:0007669"/>
    <property type="project" value="UniProtKB-ARBA"/>
</dbReference>
<dbReference type="GO" id="GO:0005634">
    <property type="term" value="C:nucleus"/>
    <property type="evidence" value="ECO:0007669"/>
    <property type="project" value="InterPro"/>
</dbReference>
<feature type="compositionally biased region" description="Basic and acidic residues" evidence="9">
    <location>
        <begin position="641"/>
        <end position="652"/>
    </location>
</feature>
<comment type="subcellular location">
    <subcellularLocation>
        <location evidence="1">Chromosome</location>
        <location evidence="1">Centromere</location>
    </subcellularLocation>
</comment>
<accession>A0AAI8VUS1</accession>
<dbReference type="Pfam" id="PF07557">
    <property type="entry name" value="Shugoshin_C"/>
    <property type="match status" value="1"/>
</dbReference>
<evidence type="ECO:0000256" key="6">
    <source>
        <dbReference type="ARBA" id="ARBA00023054"/>
    </source>
</evidence>
<evidence type="ECO:0000256" key="9">
    <source>
        <dbReference type="SAM" id="MobiDB-lite"/>
    </source>
</evidence>
<feature type="compositionally biased region" description="Basic and acidic residues" evidence="9">
    <location>
        <begin position="245"/>
        <end position="268"/>
    </location>
</feature>
<comment type="caution">
    <text evidence="12">The sequence shown here is derived from an EMBL/GenBank/DDBJ whole genome shotgun (WGS) entry which is preliminary data.</text>
</comment>
<feature type="region of interest" description="Disordered" evidence="9">
    <location>
        <begin position="583"/>
        <end position="612"/>
    </location>
</feature>
<dbReference type="Pfam" id="PF07558">
    <property type="entry name" value="Shugoshin_N"/>
    <property type="match status" value="1"/>
</dbReference>
<feature type="domain" description="Shugoshin C-terminal" evidence="10">
    <location>
        <begin position="468"/>
        <end position="491"/>
    </location>
</feature>
<evidence type="ECO:0000256" key="7">
    <source>
        <dbReference type="ARBA" id="ARBA00023306"/>
    </source>
</evidence>
<evidence type="ECO:0000256" key="5">
    <source>
        <dbReference type="ARBA" id="ARBA00022829"/>
    </source>
</evidence>
<keyword evidence="13" id="KW-1185">Reference proteome</keyword>
<feature type="compositionally biased region" description="Basic and acidic residues" evidence="9">
    <location>
        <begin position="384"/>
        <end position="404"/>
    </location>
</feature>
<reference evidence="12" key="1">
    <citation type="submission" date="2023-10" db="EMBL/GenBank/DDBJ databases">
        <authorList>
            <person name="Hackl T."/>
        </authorList>
    </citation>
    <scope>NUCLEOTIDE SEQUENCE</scope>
</reference>
<feature type="compositionally biased region" description="Basic and acidic residues" evidence="9">
    <location>
        <begin position="335"/>
        <end position="348"/>
    </location>
</feature>
<feature type="compositionally biased region" description="Low complexity" evidence="9">
    <location>
        <begin position="726"/>
        <end position="736"/>
    </location>
</feature>
<feature type="domain" description="Shugoshin N-terminal coiled-coil" evidence="11">
    <location>
        <begin position="17"/>
        <end position="61"/>
    </location>
</feature>
<proteinExistence type="inferred from homology"/>
<feature type="compositionally biased region" description="Polar residues" evidence="9">
    <location>
        <begin position="349"/>
        <end position="372"/>
    </location>
</feature>
<keyword evidence="5" id="KW-0159">Chromosome partition</keyword>
<evidence type="ECO:0000256" key="2">
    <source>
        <dbReference type="ARBA" id="ARBA00010845"/>
    </source>
</evidence>
<dbReference type="AlphaFoldDB" id="A0AAI8VUS1"/>
<dbReference type="GO" id="GO:0051301">
    <property type="term" value="P:cell division"/>
    <property type="evidence" value="ECO:0007669"/>
    <property type="project" value="UniProtKB-KW"/>
</dbReference>
<keyword evidence="3" id="KW-0158">Chromosome</keyword>
<evidence type="ECO:0000259" key="11">
    <source>
        <dbReference type="Pfam" id="PF07558"/>
    </source>
</evidence>
<keyword evidence="4" id="KW-0132">Cell division</keyword>
<evidence type="ECO:0000256" key="1">
    <source>
        <dbReference type="ARBA" id="ARBA00004584"/>
    </source>
</evidence>
<evidence type="ECO:0000259" key="10">
    <source>
        <dbReference type="Pfam" id="PF07557"/>
    </source>
</evidence>
<feature type="region of interest" description="Disordered" evidence="9">
    <location>
        <begin position="104"/>
        <end position="129"/>
    </location>
</feature>
<keyword evidence="6" id="KW-0175">Coiled coil</keyword>
<dbReference type="GO" id="GO:0045132">
    <property type="term" value="P:meiotic chromosome segregation"/>
    <property type="evidence" value="ECO:0007669"/>
    <property type="project" value="InterPro"/>
</dbReference>
<evidence type="ECO:0000256" key="3">
    <source>
        <dbReference type="ARBA" id="ARBA00022454"/>
    </source>
</evidence>
<feature type="region of interest" description="Disordered" evidence="9">
    <location>
        <begin position="179"/>
        <end position="546"/>
    </location>
</feature>
<evidence type="ECO:0000313" key="13">
    <source>
        <dbReference type="Proteomes" id="UP001295740"/>
    </source>
</evidence>
<feature type="compositionally biased region" description="Basic residues" evidence="9">
    <location>
        <begin position="653"/>
        <end position="665"/>
    </location>
</feature>
<organism evidence="12 13">
    <name type="scientific">Anthostomella pinea</name>
    <dbReference type="NCBI Taxonomy" id="933095"/>
    <lineage>
        <taxon>Eukaryota</taxon>
        <taxon>Fungi</taxon>
        <taxon>Dikarya</taxon>
        <taxon>Ascomycota</taxon>
        <taxon>Pezizomycotina</taxon>
        <taxon>Sordariomycetes</taxon>
        <taxon>Xylariomycetidae</taxon>
        <taxon>Xylariales</taxon>
        <taxon>Xylariaceae</taxon>
        <taxon>Anthostomella</taxon>
    </lineage>
</organism>
<gene>
    <name evidence="12" type="ORF">KHLLAP_LOCUS11940</name>
</gene>
<dbReference type="InterPro" id="IPR011516">
    <property type="entry name" value="Shugoshin_N"/>
</dbReference>
<evidence type="ECO:0000256" key="8">
    <source>
        <dbReference type="ARBA" id="ARBA00023328"/>
    </source>
</evidence>
<keyword evidence="8" id="KW-0137">Centromere</keyword>
<name>A0AAI8VUS1_9PEZI</name>
<feature type="compositionally biased region" description="Basic residues" evidence="9">
    <location>
        <begin position="109"/>
        <end position="118"/>
    </location>
</feature>
<dbReference type="InterPro" id="IPR011515">
    <property type="entry name" value="Shugoshin_C"/>
</dbReference>